<dbReference type="EMBL" id="CATQJL010000001">
    <property type="protein sequence ID" value="CAJ0588585.1"/>
    <property type="molecule type" value="Genomic_DNA"/>
</dbReference>
<gene>
    <name evidence="3" type="ORF">CYNAS_LOCUS568</name>
</gene>
<keyword evidence="1" id="KW-0175">Coiled coil</keyword>
<evidence type="ECO:0000256" key="1">
    <source>
        <dbReference type="SAM" id="Coils"/>
    </source>
</evidence>
<feature type="region of interest" description="Disordered" evidence="2">
    <location>
        <begin position="189"/>
        <end position="253"/>
    </location>
</feature>
<comment type="caution">
    <text evidence="3">The sequence shown here is derived from an EMBL/GenBank/DDBJ whole genome shotgun (WGS) entry which is preliminary data.</text>
</comment>
<feature type="region of interest" description="Disordered" evidence="2">
    <location>
        <begin position="459"/>
        <end position="480"/>
    </location>
</feature>
<evidence type="ECO:0000256" key="2">
    <source>
        <dbReference type="SAM" id="MobiDB-lite"/>
    </source>
</evidence>
<feature type="compositionally biased region" description="Acidic residues" evidence="2">
    <location>
        <begin position="226"/>
        <end position="248"/>
    </location>
</feature>
<protein>
    <submittedName>
        <fullName evidence="3">Uncharacterized protein</fullName>
    </submittedName>
</protein>
<dbReference type="Proteomes" id="UP001176961">
    <property type="component" value="Unassembled WGS sequence"/>
</dbReference>
<reference evidence="3" key="1">
    <citation type="submission" date="2023-07" db="EMBL/GenBank/DDBJ databases">
        <authorList>
            <consortium name="CYATHOMIX"/>
        </authorList>
    </citation>
    <scope>NUCLEOTIDE SEQUENCE</scope>
    <source>
        <strain evidence="3">N/A</strain>
    </source>
</reference>
<evidence type="ECO:0000313" key="3">
    <source>
        <dbReference type="EMBL" id="CAJ0588585.1"/>
    </source>
</evidence>
<keyword evidence="4" id="KW-1185">Reference proteome</keyword>
<name>A0AA36DKS8_CYLNA</name>
<sequence>MSHMEELAYLTDKIAPRVTITIPMLEEDLGKTLEEMQNQVNVAMTINEEWNHLKLEWFKFADTEKIVTISRLIRAAGAARDSYLKLCTRLILTAKWMEKFRRIELEQESRERVWLDDILCMDMKGQMKKMNKIIEKLEKEERVVVAFLQTRNEDFHRAQRDQLTISRLKEQLREAEWELFSIKAKRARLEMGTEEAPPNPPETSKNQQLPERKEESRVQDLPRLVDDEEEEMELEEELMVIDEDEVGEENSARHRQEAILDDDGYLDQLLREAGETPPRTRRTKYPIIRRIHTQRERRHRASGGRHEESTELQNHIQELEARIQVAREENRAREEEVNEVERAIQVLPRRILLDAPEKIPVNITCAFYGDERYNLALEEGLCHRCLLGHGGRCRNPFRPCYYCEKVSGTVSEEYCPKDEDHHKALCPIPNAENKLQQRIQRIMGHYLEVEQDIERMEKQRDDLKNQVEQILRQDPAPPRP</sequence>
<proteinExistence type="predicted"/>
<dbReference type="AlphaFoldDB" id="A0AA36DKS8"/>
<feature type="coiled-coil region" evidence="1">
    <location>
        <begin position="309"/>
        <end position="343"/>
    </location>
</feature>
<organism evidence="3 4">
    <name type="scientific">Cylicocyclus nassatus</name>
    <name type="common">Nematode worm</name>
    <dbReference type="NCBI Taxonomy" id="53992"/>
    <lineage>
        <taxon>Eukaryota</taxon>
        <taxon>Metazoa</taxon>
        <taxon>Ecdysozoa</taxon>
        <taxon>Nematoda</taxon>
        <taxon>Chromadorea</taxon>
        <taxon>Rhabditida</taxon>
        <taxon>Rhabditina</taxon>
        <taxon>Rhabditomorpha</taxon>
        <taxon>Strongyloidea</taxon>
        <taxon>Strongylidae</taxon>
        <taxon>Cylicocyclus</taxon>
    </lineage>
</organism>
<evidence type="ECO:0000313" key="4">
    <source>
        <dbReference type="Proteomes" id="UP001176961"/>
    </source>
</evidence>
<feature type="compositionally biased region" description="Basic and acidic residues" evidence="2">
    <location>
        <begin position="210"/>
        <end position="225"/>
    </location>
</feature>
<accession>A0AA36DKS8</accession>
<feature type="coiled-coil region" evidence="1">
    <location>
        <begin position="120"/>
        <end position="185"/>
    </location>
</feature>